<evidence type="ECO:0000313" key="3">
    <source>
        <dbReference type="Proteomes" id="UP000555407"/>
    </source>
</evidence>
<proteinExistence type="predicted"/>
<keyword evidence="3" id="KW-1185">Reference proteome</keyword>
<dbReference type="RefSeq" id="WP_337759706.1">
    <property type="nucleotide sequence ID" value="NZ_JAASRO010000001.1"/>
</dbReference>
<protein>
    <submittedName>
        <fullName evidence="2">Uncharacterized protein (DUF1800 family)</fullName>
    </submittedName>
</protein>
<reference evidence="2 3" key="1">
    <citation type="submission" date="2020-03" db="EMBL/GenBank/DDBJ databases">
        <title>Sequencing the genomes of 1000 actinobacteria strains.</title>
        <authorList>
            <person name="Klenk H.-P."/>
        </authorList>
    </citation>
    <scope>NUCLEOTIDE SEQUENCE [LARGE SCALE GENOMIC DNA]</scope>
    <source>
        <strain evidence="2 3">DSM 45490</strain>
    </source>
</reference>
<organism evidence="2 3">
    <name type="scientific">Kribbella shirazensis</name>
    <dbReference type="NCBI Taxonomy" id="1105143"/>
    <lineage>
        <taxon>Bacteria</taxon>
        <taxon>Bacillati</taxon>
        <taxon>Actinomycetota</taxon>
        <taxon>Actinomycetes</taxon>
        <taxon>Propionibacteriales</taxon>
        <taxon>Kribbellaceae</taxon>
        <taxon>Kribbella</taxon>
    </lineage>
</organism>
<sequence>MDPLKKAGGRWSGAGSPDTIGRMNGISERALGEQALVRRLNDRLGFGPVPGDLTAGVDATVRRLLGPATDAAAAAVPPPTGLEAPAKAKDGKEGKKGGQEAKKAANRQRAAQERKLTIWWLDRMVVSRTAGERLTWFWHGHFATSNQKVRNAAWMLAQNQTHRRHALGRFGDLAEAVIVDTAMIRWLDGQRNRKGSPNENLAREFLELFTLGIGHYQEADVAQGARCLTGWVLRDQGAMFQRKRFDSGTKTILGETGDFDAKEFARLALAQPASAAFVIGRLWFRLVSATPPDSATVARLTTAYGAERDIRSLLMAMVGEAGFKDPAASLVKQPVEWTVGLLRALRLRPGKLEEKEQAKLLAGLRGMGQLPYRPPSVGGWPAGASWLTTSAGLTRLQLAQQLAKIADLSIVDNARDRAGAAGALLGVDGWSDRTRAALTGVKDPAHLIAVAACAPEYVVSA</sequence>
<dbReference type="EMBL" id="JAASRO010000001">
    <property type="protein sequence ID" value="NIK60948.1"/>
    <property type="molecule type" value="Genomic_DNA"/>
</dbReference>
<accession>A0A7X6A4H2</accession>
<evidence type="ECO:0000256" key="1">
    <source>
        <dbReference type="SAM" id="MobiDB-lite"/>
    </source>
</evidence>
<dbReference type="Pfam" id="PF08811">
    <property type="entry name" value="DUF1800"/>
    <property type="match status" value="1"/>
</dbReference>
<dbReference type="Proteomes" id="UP000555407">
    <property type="component" value="Unassembled WGS sequence"/>
</dbReference>
<dbReference type="AlphaFoldDB" id="A0A7X6A4H2"/>
<dbReference type="InterPro" id="IPR014917">
    <property type="entry name" value="DUF1800"/>
</dbReference>
<feature type="region of interest" description="Disordered" evidence="1">
    <location>
        <begin position="70"/>
        <end position="109"/>
    </location>
</feature>
<evidence type="ECO:0000313" key="2">
    <source>
        <dbReference type="EMBL" id="NIK60948.1"/>
    </source>
</evidence>
<name>A0A7X6A4H2_9ACTN</name>
<comment type="caution">
    <text evidence="2">The sequence shown here is derived from an EMBL/GenBank/DDBJ whole genome shotgun (WGS) entry which is preliminary data.</text>
</comment>
<feature type="region of interest" description="Disordered" evidence="1">
    <location>
        <begin position="1"/>
        <end position="23"/>
    </location>
</feature>
<feature type="compositionally biased region" description="Basic and acidic residues" evidence="1">
    <location>
        <begin position="86"/>
        <end position="103"/>
    </location>
</feature>
<gene>
    <name evidence="2" type="ORF">BJY22_006665</name>
</gene>